<dbReference type="SFLD" id="SFLDS00001">
    <property type="entry name" value="Enolase"/>
    <property type="match status" value="1"/>
</dbReference>
<dbReference type="InterPro" id="IPR046945">
    <property type="entry name" value="RHMD-like"/>
</dbReference>
<dbReference type="InterPro" id="IPR029017">
    <property type="entry name" value="Enolase-like_N"/>
</dbReference>
<evidence type="ECO:0000313" key="6">
    <source>
        <dbReference type="Proteomes" id="UP000681594"/>
    </source>
</evidence>
<keyword evidence="2" id="KW-0479">Metal-binding</keyword>
<evidence type="ECO:0000256" key="1">
    <source>
        <dbReference type="ARBA" id="ARBA00001946"/>
    </source>
</evidence>
<dbReference type="InterPro" id="IPR013342">
    <property type="entry name" value="Mandelate_racemase_C"/>
</dbReference>
<dbReference type="InterPro" id="IPR013341">
    <property type="entry name" value="Mandelate_racemase_N_dom"/>
</dbReference>
<dbReference type="SUPFAM" id="SSF51604">
    <property type="entry name" value="Enolase C-terminal domain-like"/>
    <property type="match status" value="1"/>
</dbReference>
<dbReference type="Pfam" id="PF13378">
    <property type="entry name" value="MR_MLE_C"/>
    <property type="match status" value="1"/>
</dbReference>
<dbReference type="PANTHER" id="PTHR13794:SF58">
    <property type="entry name" value="MITOCHONDRIAL ENOLASE SUPERFAMILY MEMBER 1"/>
    <property type="match status" value="1"/>
</dbReference>
<sequence>MKISRVQATWCRVPIPYERQHTSDFGRVPTFDSVIVRIETECGITGWGEAKAGVGSAAACAGLAAIINDDYAPLLMGQDPRDISRLWDVMYNTPREGYAVAGGYALPQVGRRGLSVSAIAGVDVALWDVLGKSLNVPLWRLLGGKRVDRMPAYASGGWADASKIGEQLQGYCDRAGFRAVKMRVGVMDGSPARSAARVRAARERLGPDIRLMADAHGTWTVAEARAFCRMVEDCDLFWFEEPVSADDKAGMAEVRRCSTVPISAGESEFTRHDFREICELRAADVLQPDLAIAGGLTEGLRISALASAYNLRLAPHLWSGAPAFAAGMHLAVTQSAGFILEYSLGHNPMLHDLIEEEFPVVEGYVEIPDRPGLGITVRESFLQQYGQGRGA</sequence>
<dbReference type="PANTHER" id="PTHR13794">
    <property type="entry name" value="ENOLASE SUPERFAMILY, MANDELATE RACEMASE"/>
    <property type="match status" value="1"/>
</dbReference>
<evidence type="ECO:0000313" key="5">
    <source>
        <dbReference type="EMBL" id="MBP0443568.1"/>
    </source>
</evidence>
<dbReference type="Proteomes" id="UP000681594">
    <property type="component" value="Unassembled WGS sequence"/>
</dbReference>
<dbReference type="RefSeq" id="WP_209377801.1">
    <property type="nucleotide sequence ID" value="NZ_JAGIZB010000002.1"/>
</dbReference>
<proteinExistence type="predicted"/>
<dbReference type="SFLD" id="SFLDG00179">
    <property type="entry name" value="mandelate_racemase"/>
    <property type="match status" value="1"/>
</dbReference>
<dbReference type="SMART" id="SM00922">
    <property type="entry name" value="MR_MLE"/>
    <property type="match status" value="1"/>
</dbReference>
<keyword evidence="3" id="KW-0460">Magnesium</keyword>
<name>A0ABS4A998_9PROT</name>
<evidence type="ECO:0000256" key="3">
    <source>
        <dbReference type="ARBA" id="ARBA00022842"/>
    </source>
</evidence>
<evidence type="ECO:0000259" key="4">
    <source>
        <dbReference type="SMART" id="SM00922"/>
    </source>
</evidence>
<comment type="cofactor">
    <cofactor evidence="1">
        <name>Mg(2+)</name>
        <dbReference type="ChEBI" id="CHEBI:18420"/>
    </cofactor>
</comment>
<keyword evidence="6" id="KW-1185">Reference proteome</keyword>
<dbReference type="InterPro" id="IPR036849">
    <property type="entry name" value="Enolase-like_C_sf"/>
</dbReference>
<comment type="caution">
    <text evidence="5">The sequence shown here is derived from an EMBL/GenBank/DDBJ whole genome shotgun (WGS) entry which is preliminary data.</text>
</comment>
<dbReference type="CDD" id="cd03316">
    <property type="entry name" value="MR_like"/>
    <property type="match status" value="1"/>
</dbReference>
<dbReference type="Gene3D" id="3.20.20.120">
    <property type="entry name" value="Enolase-like C-terminal domain"/>
    <property type="match status" value="1"/>
</dbReference>
<dbReference type="InterPro" id="IPR029065">
    <property type="entry name" value="Enolase_C-like"/>
</dbReference>
<organism evidence="5 6">
    <name type="scientific">Pararoseomonas baculiformis</name>
    <dbReference type="NCBI Taxonomy" id="2820812"/>
    <lineage>
        <taxon>Bacteria</taxon>
        <taxon>Pseudomonadati</taxon>
        <taxon>Pseudomonadota</taxon>
        <taxon>Alphaproteobacteria</taxon>
        <taxon>Acetobacterales</taxon>
        <taxon>Acetobacteraceae</taxon>
        <taxon>Pararoseomonas</taxon>
    </lineage>
</organism>
<dbReference type="Pfam" id="PF02746">
    <property type="entry name" value="MR_MLE_N"/>
    <property type="match status" value="1"/>
</dbReference>
<dbReference type="Gene3D" id="3.30.390.10">
    <property type="entry name" value="Enolase-like, N-terminal domain"/>
    <property type="match status" value="1"/>
</dbReference>
<protein>
    <submittedName>
        <fullName evidence="5">Mandelate racemase/muconate lactonizing enzyme family protein</fullName>
    </submittedName>
</protein>
<accession>A0ABS4A998</accession>
<dbReference type="EMBL" id="JAGIZB010000002">
    <property type="protein sequence ID" value="MBP0443568.1"/>
    <property type="molecule type" value="Genomic_DNA"/>
</dbReference>
<reference evidence="5 6" key="1">
    <citation type="submission" date="2021-03" db="EMBL/GenBank/DDBJ databases">
        <authorList>
            <person name="So Y."/>
        </authorList>
    </citation>
    <scope>NUCLEOTIDE SEQUENCE [LARGE SCALE GENOMIC DNA]</scope>
    <source>
        <strain evidence="5 6">SSH11</strain>
    </source>
</reference>
<dbReference type="SUPFAM" id="SSF54826">
    <property type="entry name" value="Enolase N-terminal domain-like"/>
    <property type="match status" value="1"/>
</dbReference>
<feature type="domain" description="Mandelate racemase/muconate lactonizing enzyme C-terminal" evidence="4">
    <location>
        <begin position="161"/>
        <end position="261"/>
    </location>
</feature>
<gene>
    <name evidence="5" type="ORF">J8J14_02145</name>
</gene>
<evidence type="ECO:0000256" key="2">
    <source>
        <dbReference type="ARBA" id="ARBA00022723"/>
    </source>
</evidence>